<accession>A0A6M0RS37</accession>
<dbReference type="RefSeq" id="WP_163701395.1">
    <property type="nucleotide sequence ID" value="NZ_QXHD01000004.1"/>
</dbReference>
<evidence type="ECO:0000313" key="1">
    <source>
        <dbReference type="EMBL" id="NEZ58670.1"/>
    </source>
</evidence>
<evidence type="ECO:0000313" key="2">
    <source>
        <dbReference type="Proteomes" id="UP000481033"/>
    </source>
</evidence>
<comment type="caution">
    <text evidence="1">The sequence shown here is derived from an EMBL/GenBank/DDBJ whole genome shotgun (WGS) entry which is preliminary data.</text>
</comment>
<dbReference type="AlphaFoldDB" id="A0A6M0RS37"/>
<dbReference type="EMBL" id="QXHD01000004">
    <property type="protein sequence ID" value="NEZ58670.1"/>
    <property type="molecule type" value="Genomic_DNA"/>
</dbReference>
<keyword evidence="2" id="KW-1185">Reference proteome</keyword>
<gene>
    <name evidence="1" type="ORF">DXZ20_24115</name>
</gene>
<protein>
    <submittedName>
        <fullName evidence="1">Uncharacterized protein</fullName>
    </submittedName>
</protein>
<organism evidence="1 2">
    <name type="scientific">Adonisia turfae CCMR0081</name>
    <dbReference type="NCBI Taxonomy" id="2292702"/>
    <lineage>
        <taxon>Bacteria</taxon>
        <taxon>Bacillati</taxon>
        <taxon>Cyanobacteriota</taxon>
        <taxon>Adonisia</taxon>
        <taxon>Adonisia turfae</taxon>
    </lineage>
</organism>
<name>A0A6M0RS37_9CYAN</name>
<sequence length="497" mass="57316">MQEIWWILMFRLRAQLALIQLAAVEPYGSIAYEYEKNSYPLAMADVLWGQQSSGLAFLQQIDEQATETQGIDLLSGFTLKGQMRKYFYFGDQLDPAYRQRMWDAMYEFTLTDPLTRTADPPRKFWSRSKDDCKTPVDCRNTDNLRAMRETSVYLMAEETGNDATRLIYKQHLDRYVSTLLDIGMGEWDSPVYHGYTTAAYLNLYDFAKDPEVKQLANDALDWLYRSAAIKYWRGSWNGPSKRTYGDSAARFFWLYFGHGPVPDELERDWIYGLTSDYLPPDDVVAIAQRRFFKPIELQRTHPHYENWKPERYGPAFYETIYIGHSYQLGSLARGTGGDWNGFSLRVAKGSSKTDEFTVNTNRPHSIAQYENLLIWHGAEAPELTFPNARVETVDGITFLACDQTWIAVHHFERGFALEVGEAQTHGSFAAFKEAVAKQSQLIVEAERVNYRDSTGKRVAIVPQVNGLPEVWRDGQPYDWQTHNRELSFQLPFPSGQN</sequence>
<dbReference type="Proteomes" id="UP000481033">
    <property type="component" value="Unassembled WGS sequence"/>
</dbReference>
<proteinExistence type="predicted"/>
<reference evidence="1 2" key="1">
    <citation type="journal article" date="2020" name="Microb. Ecol.">
        <title>Ecogenomics of the Marine Benthic Filamentous Cyanobacterium Adonisia.</title>
        <authorList>
            <person name="Walter J.M."/>
            <person name="Coutinho F.H."/>
            <person name="Leomil L."/>
            <person name="Hargreaves P.I."/>
            <person name="Campeao M.E."/>
            <person name="Vieira V.V."/>
            <person name="Silva B.S."/>
            <person name="Fistarol G.O."/>
            <person name="Salomon P.S."/>
            <person name="Sawabe T."/>
            <person name="Mino S."/>
            <person name="Hosokawa M."/>
            <person name="Miyashita H."/>
            <person name="Maruyama F."/>
            <person name="van Verk M.C."/>
            <person name="Dutilh B.E."/>
            <person name="Thompson C.C."/>
            <person name="Thompson F.L."/>
        </authorList>
    </citation>
    <scope>NUCLEOTIDE SEQUENCE [LARGE SCALE GENOMIC DNA]</scope>
    <source>
        <strain evidence="1 2">CCMR0081</strain>
    </source>
</reference>